<evidence type="ECO:0000256" key="1">
    <source>
        <dbReference type="ARBA" id="ARBA00001947"/>
    </source>
</evidence>
<keyword evidence="3" id="KW-0645">Protease</keyword>
<dbReference type="Proteomes" id="UP000218899">
    <property type="component" value="Chromosome"/>
</dbReference>
<evidence type="ECO:0000256" key="2">
    <source>
        <dbReference type="ARBA" id="ARBA00004196"/>
    </source>
</evidence>
<proteinExistence type="predicted"/>
<evidence type="ECO:0000256" key="6">
    <source>
        <dbReference type="ARBA" id="ARBA00022833"/>
    </source>
</evidence>
<dbReference type="GO" id="GO:0004222">
    <property type="term" value="F:metalloendopeptidase activity"/>
    <property type="evidence" value="ECO:0007669"/>
    <property type="project" value="TreeGrafter"/>
</dbReference>
<feature type="domain" description="Csd3-like second N-terminal" evidence="9">
    <location>
        <begin position="166"/>
        <end position="285"/>
    </location>
</feature>
<dbReference type="InterPro" id="IPR045834">
    <property type="entry name" value="Csd3_N2"/>
</dbReference>
<keyword evidence="5" id="KW-0378">Hydrolase</keyword>
<dbReference type="InterPro" id="IPR050570">
    <property type="entry name" value="Cell_wall_metabolism_enzyme"/>
</dbReference>
<dbReference type="KEGG" id="sva:SVA_3408"/>
<organism evidence="10 11">
    <name type="scientific">Sulfurifustis variabilis</name>
    <dbReference type="NCBI Taxonomy" id="1675686"/>
    <lineage>
        <taxon>Bacteria</taxon>
        <taxon>Pseudomonadati</taxon>
        <taxon>Pseudomonadota</taxon>
        <taxon>Gammaproteobacteria</taxon>
        <taxon>Acidiferrobacterales</taxon>
        <taxon>Acidiferrobacteraceae</taxon>
        <taxon>Sulfurifustis</taxon>
    </lineage>
</organism>
<evidence type="ECO:0000256" key="4">
    <source>
        <dbReference type="ARBA" id="ARBA00022723"/>
    </source>
</evidence>
<dbReference type="Gene3D" id="3.10.450.350">
    <property type="match status" value="2"/>
</dbReference>
<dbReference type="AlphaFoldDB" id="A0A1C7AF96"/>
<dbReference type="InterPro" id="IPR011055">
    <property type="entry name" value="Dup_hybrid_motif"/>
</dbReference>
<feature type="domain" description="M23ase beta-sheet core" evidence="8">
    <location>
        <begin position="298"/>
        <end position="394"/>
    </location>
</feature>
<keyword evidence="4" id="KW-0479">Metal-binding</keyword>
<accession>A0A1C7AF96</accession>
<comment type="subcellular location">
    <subcellularLocation>
        <location evidence="2">Cell envelope</location>
    </subcellularLocation>
</comment>
<evidence type="ECO:0000256" key="7">
    <source>
        <dbReference type="ARBA" id="ARBA00023049"/>
    </source>
</evidence>
<evidence type="ECO:0000259" key="8">
    <source>
        <dbReference type="Pfam" id="PF01551"/>
    </source>
</evidence>
<dbReference type="Gene3D" id="2.70.70.10">
    <property type="entry name" value="Glucose Permease (Domain IIA)"/>
    <property type="match status" value="1"/>
</dbReference>
<reference evidence="10 11" key="1">
    <citation type="submission" date="2015-08" db="EMBL/GenBank/DDBJ databases">
        <title>Complete genome sequence of Sulfurifustis variabilis.</title>
        <authorList>
            <person name="Miura A."/>
            <person name="Kojima H."/>
            <person name="Fukui M."/>
        </authorList>
    </citation>
    <scope>NUCLEOTIDE SEQUENCE [LARGE SCALE GENOMIC DNA]</scope>
    <source>
        <strain evidence="11">skN76</strain>
    </source>
</reference>
<protein>
    <submittedName>
        <fullName evidence="10">Peptidase M23</fullName>
    </submittedName>
</protein>
<comment type="cofactor">
    <cofactor evidence="1">
        <name>Zn(2+)</name>
        <dbReference type="ChEBI" id="CHEBI:29105"/>
    </cofactor>
</comment>
<dbReference type="GO" id="GO:0030313">
    <property type="term" value="C:cell envelope"/>
    <property type="evidence" value="ECO:0007669"/>
    <property type="project" value="UniProtKB-SubCell"/>
</dbReference>
<dbReference type="Pfam" id="PF01551">
    <property type="entry name" value="Peptidase_M23"/>
    <property type="match status" value="1"/>
</dbReference>
<keyword evidence="7" id="KW-0482">Metalloprotease</keyword>
<dbReference type="Pfam" id="PF19425">
    <property type="entry name" value="Csd3_N2"/>
    <property type="match status" value="1"/>
</dbReference>
<dbReference type="InterPro" id="IPR016047">
    <property type="entry name" value="M23ase_b-sheet_dom"/>
</dbReference>
<dbReference type="GO" id="GO:0006508">
    <property type="term" value="P:proteolysis"/>
    <property type="evidence" value="ECO:0007669"/>
    <property type="project" value="UniProtKB-KW"/>
</dbReference>
<keyword evidence="6" id="KW-0862">Zinc</keyword>
<evidence type="ECO:0000259" key="9">
    <source>
        <dbReference type="Pfam" id="PF19425"/>
    </source>
</evidence>
<gene>
    <name evidence="10" type="ORF">SVA_3408</name>
</gene>
<evidence type="ECO:0000256" key="3">
    <source>
        <dbReference type="ARBA" id="ARBA00022670"/>
    </source>
</evidence>
<evidence type="ECO:0000313" key="10">
    <source>
        <dbReference type="EMBL" id="BAU49945.1"/>
    </source>
</evidence>
<dbReference type="GO" id="GO:0046872">
    <property type="term" value="F:metal ion binding"/>
    <property type="evidence" value="ECO:0007669"/>
    <property type="project" value="UniProtKB-KW"/>
</dbReference>
<evidence type="ECO:0000256" key="5">
    <source>
        <dbReference type="ARBA" id="ARBA00022801"/>
    </source>
</evidence>
<dbReference type="PANTHER" id="PTHR21666">
    <property type="entry name" value="PEPTIDASE-RELATED"/>
    <property type="match status" value="1"/>
</dbReference>
<dbReference type="PANTHER" id="PTHR21666:SF288">
    <property type="entry name" value="CELL DIVISION PROTEIN YTFB"/>
    <property type="match status" value="1"/>
</dbReference>
<dbReference type="EMBL" id="AP014936">
    <property type="protein sequence ID" value="BAU49945.1"/>
    <property type="molecule type" value="Genomic_DNA"/>
</dbReference>
<name>A0A1C7AF96_9GAMM</name>
<evidence type="ECO:0000313" key="11">
    <source>
        <dbReference type="Proteomes" id="UP000218899"/>
    </source>
</evidence>
<dbReference type="CDD" id="cd12797">
    <property type="entry name" value="M23_peptidase"/>
    <property type="match status" value="1"/>
</dbReference>
<sequence>MGAGVFATSVTIASIPTPDLALAPDPAIPPSTPPQTLVYSQVIPGSESTDRHLLAELLRSAAVVEPATTTEGYSEVTVRPGDTLARILRGRGIEAPGLLQVVHARAEARGLSRLIPGDRLLLRTDAGGHLQELVHSVEPYENLRLTRAATGFEVLRERREYDIRVAYVAGGITHSLFEDAQRAGLSEPLVLALAEIFGWDIDFALDLRTGDRFAVVYEEKYWLGQKVADGEILAAEFVNRGKTYRAIGYRHDDGALEYYTPEGKSLKREFLRAPVKFSRVSSTFSNARYHPILKIPRAHKGIDYAAPVGTPVHATAGGQIISLGWNGGYGKTVVIRHGTSYRTLYAHLSRVRSDLKVGHSVEQGDTIGYIGQTGLATGPHLHYEFQVNGVHRNPLTYRFPTATRTGPLPDEFHSFVRQWSVQLDIVGGSHRLARLATERGRGAEAR</sequence>
<keyword evidence="11" id="KW-1185">Reference proteome</keyword>
<dbReference type="SUPFAM" id="SSF51261">
    <property type="entry name" value="Duplicated hybrid motif"/>
    <property type="match status" value="1"/>
</dbReference>